<dbReference type="EMBL" id="JARBHB010000013">
    <property type="protein sequence ID" value="KAJ8869985.1"/>
    <property type="molecule type" value="Genomic_DNA"/>
</dbReference>
<name>A0ABQ9GC43_9NEOP</name>
<evidence type="ECO:0000313" key="1">
    <source>
        <dbReference type="EMBL" id="KAJ8869985.1"/>
    </source>
</evidence>
<accession>A0ABQ9GC43</accession>
<comment type="caution">
    <text evidence="1">The sequence shown here is derived from an EMBL/GenBank/DDBJ whole genome shotgun (WGS) entry which is preliminary data.</text>
</comment>
<dbReference type="Gene3D" id="3.30.70.1820">
    <property type="entry name" value="L1 transposable element, RRM domain"/>
    <property type="match status" value="1"/>
</dbReference>
<keyword evidence="2" id="KW-1185">Reference proteome</keyword>
<organism evidence="1 2">
    <name type="scientific">Dryococelus australis</name>
    <dbReference type="NCBI Taxonomy" id="614101"/>
    <lineage>
        <taxon>Eukaryota</taxon>
        <taxon>Metazoa</taxon>
        <taxon>Ecdysozoa</taxon>
        <taxon>Arthropoda</taxon>
        <taxon>Hexapoda</taxon>
        <taxon>Insecta</taxon>
        <taxon>Pterygota</taxon>
        <taxon>Neoptera</taxon>
        <taxon>Polyneoptera</taxon>
        <taxon>Phasmatodea</taxon>
        <taxon>Verophasmatodea</taxon>
        <taxon>Anareolatae</taxon>
        <taxon>Phasmatidae</taxon>
        <taxon>Eurycanthinae</taxon>
        <taxon>Dryococelus</taxon>
    </lineage>
</organism>
<gene>
    <name evidence="1" type="ORF">PR048_028996</name>
</gene>
<sequence>MKETLDINIEQSAINRAHRIGKLNRSATQTIKEGRRPITVKFVSYQFCSMICRAKRALKNTPIIITESLTADRQRVLKSAKEKFGPHSCWTQDGRIVVLHTNRRIYLSSMWELVNIQ</sequence>
<proteinExistence type="predicted"/>
<evidence type="ECO:0000313" key="2">
    <source>
        <dbReference type="Proteomes" id="UP001159363"/>
    </source>
</evidence>
<reference evidence="1 2" key="1">
    <citation type="submission" date="2023-02" db="EMBL/GenBank/DDBJ databases">
        <title>LHISI_Scaffold_Assembly.</title>
        <authorList>
            <person name="Stuart O.P."/>
            <person name="Cleave R."/>
            <person name="Magrath M.J.L."/>
            <person name="Mikheyev A.S."/>
        </authorList>
    </citation>
    <scope>NUCLEOTIDE SEQUENCE [LARGE SCALE GENOMIC DNA]</scope>
    <source>
        <strain evidence="1">Daus_M_001</strain>
        <tissue evidence="1">Leg muscle</tissue>
    </source>
</reference>
<dbReference type="Proteomes" id="UP001159363">
    <property type="component" value="Chromosome 12"/>
</dbReference>
<protein>
    <submittedName>
        <fullName evidence="1">Uncharacterized protein</fullName>
    </submittedName>
</protein>